<dbReference type="SUPFAM" id="SSF49899">
    <property type="entry name" value="Concanavalin A-like lectins/glucanases"/>
    <property type="match status" value="1"/>
</dbReference>
<evidence type="ECO:0000256" key="1">
    <source>
        <dbReference type="SAM" id="Phobius"/>
    </source>
</evidence>
<evidence type="ECO:0008006" key="3">
    <source>
        <dbReference type="Google" id="ProtNLM"/>
    </source>
</evidence>
<keyword evidence="1" id="KW-0472">Membrane</keyword>
<organism evidence="2">
    <name type="scientific">Magnetococcus massalia (strain MO-1)</name>
    <dbReference type="NCBI Taxonomy" id="451514"/>
    <lineage>
        <taxon>Bacteria</taxon>
        <taxon>Pseudomonadati</taxon>
        <taxon>Pseudomonadota</taxon>
        <taxon>Magnetococcia</taxon>
        <taxon>Magnetococcales</taxon>
        <taxon>Magnetococcaceae</taxon>
        <taxon>Magnetococcus</taxon>
    </lineage>
</organism>
<sequence>MDLQPHSISDQPQRCSQSGSILLYFAIFMVISGTLVAILAREIAVLQREGQIEMQLEAAQLLTDGRNAVERFAKLHHRLPCPDKSGDGLEECALYGAPVHTSGSLPVRTLGVVEKRGLRGQNLHYAIYGGGLTAKKAEKEQVTPTNLSAGSANAETTAAPFCRALHSLASGKQRNTRYLHTVDKDGKNPRNVPFIIAYGGKRDANKDGQDGLFDGANTHLGEKDWRFERSSRLQDESYDDLVRDSLFGRQLSNSFVPLQSLLNCPEATLAHYTMDEMVSTPQDQLLEEIQLPTGGVKLQKGGYAMARLEDGRVLLVMARTPVGSPHGMDIYGQWFGKDGSTHMASDRFLINRDARDGEQTSPSIAALKDGTLVVAWHSQVDKDQSRIVARRLDGQGRLLTITGDEIQQNHWVVAQNTPGGHVGTPAVIALQGDSQPFVIAWSGREPKSKNDIIRMQRYQRNGKANGEALKIITRAERTVDYLQLSPLAEGGWVLGWRASVGKWGYFRAALYDAEAQRHRFAYKAVDASFVQSGDVLGLPQGDFLMVWDDGQEIFYQRFGDKGLAKTGAIRANTTRAGVQRHPQAITLDGNRFALFWESLETGGRGHASSLTSHLRGRLWQLKKTRYRAAEKDFFIHSSPLQVAGRNGQRIRSLARPQAIGLVGDEFAWVAHGKAQQMGRVAYEQLVVRFYGVIDAKMGDVNPKGPHGIPTISVANGAGPTTVKGRPTSAGFVFNGSDAYVSIPHRAPFNFINSDFATSFWLNPALVPERNQMIVDRLYNKQGWRVTWLGQRDRRGDLNDTPGRLRFELANRHYTTAFELPKESWSHITFSLQNQGKRYDKPTSTLQVYLNGKLQQTFEKVRGLTRGPQIATGVAATTLGYQPFQGRLDDLRLFSRSLTKDEVARIYRAVM</sequence>
<feature type="transmembrane region" description="Helical" evidence="1">
    <location>
        <begin position="21"/>
        <end position="40"/>
    </location>
</feature>
<dbReference type="InterPro" id="IPR013320">
    <property type="entry name" value="ConA-like_dom_sf"/>
</dbReference>
<dbReference type="EMBL" id="LO017727">
    <property type="protein sequence ID" value="CRH07469.1"/>
    <property type="molecule type" value="Genomic_DNA"/>
</dbReference>
<accession>A0A1S7LMS4</accession>
<keyword evidence="1" id="KW-0812">Transmembrane</keyword>
<dbReference type="Pfam" id="PF13385">
    <property type="entry name" value="Laminin_G_3"/>
    <property type="match status" value="1"/>
</dbReference>
<keyword evidence="1" id="KW-1133">Transmembrane helix</keyword>
<dbReference type="Gene3D" id="2.60.120.200">
    <property type="match status" value="1"/>
</dbReference>
<dbReference type="AlphaFoldDB" id="A0A1S7LMS4"/>
<name>A0A1S7LMS4_MAGMO</name>
<reference evidence="2" key="1">
    <citation type="submission" date="2015-04" db="EMBL/GenBank/DDBJ databases">
        <authorList>
            <person name="Syromyatnikov M.Y."/>
            <person name="Popov V.N."/>
        </authorList>
    </citation>
    <scope>NUCLEOTIDE SEQUENCE</scope>
    <source>
        <strain evidence="2">MO-1</strain>
    </source>
</reference>
<proteinExistence type="predicted"/>
<protein>
    <recommendedName>
        <fullName evidence="3">LamG-like jellyroll fold domain-containing protein</fullName>
    </recommendedName>
</protein>
<evidence type="ECO:0000313" key="2">
    <source>
        <dbReference type="EMBL" id="CRH07469.1"/>
    </source>
</evidence>
<gene>
    <name evidence="2" type="ORF">MAGMO_3332</name>
</gene>